<proteinExistence type="predicted"/>
<gene>
    <name evidence="1" type="ordered locus">CLD_2550</name>
</gene>
<name>B1IFR5_CLOBK</name>
<evidence type="ECO:0000313" key="2">
    <source>
        <dbReference type="Proteomes" id="UP000008541"/>
    </source>
</evidence>
<accession>B1IFR5</accession>
<evidence type="ECO:0000313" key="1">
    <source>
        <dbReference type="EMBL" id="ACA46726.1"/>
    </source>
</evidence>
<dbReference type="KEGG" id="cbb:CLD_2550"/>
<dbReference type="RefSeq" id="WP_003402062.1">
    <property type="nucleotide sequence ID" value="NC_010516.1"/>
</dbReference>
<sequence>MIENKFDLGIVKEYKKDFQVLMTSFEKVVRLSGMHNDVIEQVIKDKKIITSDPQNYIGFNLESACTLTEKVYNQYKHILRFGK</sequence>
<reference evidence="1 2" key="1">
    <citation type="journal article" date="2007" name="PLoS ONE">
        <title>Analysis of the neurotoxin complex genes in Clostridium botulinum A1-A4 and B1 strains: BoNT/A3, /Ba4 and /B1 clusters are located within plasmids.</title>
        <authorList>
            <person name="Smith T.J."/>
            <person name="Hill K.K."/>
            <person name="Foley B.T."/>
            <person name="Detter J.C."/>
            <person name="Munk A.C."/>
            <person name="Bruce D.C."/>
            <person name="Doggett N.A."/>
            <person name="Smith L.A."/>
            <person name="Marks J.D."/>
            <person name="Xie G."/>
            <person name="Brettin T.S."/>
        </authorList>
    </citation>
    <scope>NUCLEOTIDE SEQUENCE [LARGE SCALE GENOMIC DNA]</scope>
    <source>
        <strain evidence="2">Okra / Type B1</strain>
    </source>
</reference>
<protein>
    <submittedName>
        <fullName evidence="1">Glycosyl transferase</fullName>
    </submittedName>
</protein>
<dbReference type="HOGENOM" id="CLU_2536600_0_0_9"/>
<dbReference type="GO" id="GO:0016740">
    <property type="term" value="F:transferase activity"/>
    <property type="evidence" value="ECO:0007669"/>
    <property type="project" value="UniProtKB-KW"/>
</dbReference>
<dbReference type="EMBL" id="CP000939">
    <property type="protein sequence ID" value="ACA46726.1"/>
    <property type="molecule type" value="Genomic_DNA"/>
</dbReference>
<organism evidence="1 2">
    <name type="scientific">Clostridium botulinum (strain Okra / Type B1)</name>
    <dbReference type="NCBI Taxonomy" id="498213"/>
    <lineage>
        <taxon>Bacteria</taxon>
        <taxon>Bacillati</taxon>
        <taxon>Bacillota</taxon>
        <taxon>Clostridia</taxon>
        <taxon>Eubacteriales</taxon>
        <taxon>Clostridiaceae</taxon>
        <taxon>Clostridium</taxon>
    </lineage>
</organism>
<dbReference type="Proteomes" id="UP000008541">
    <property type="component" value="Chromosome"/>
</dbReference>
<dbReference type="AlphaFoldDB" id="B1IFR5"/>
<keyword evidence="1" id="KW-0808">Transferase</keyword>